<feature type="transmembrane region" description="Helical" evidence="1">
    <location>
        <begin position="329"/>
        <end position="348"/>
    </location>
</feature>
<feature type="transmembrane region" description="Helical" evidence="1">
    <location>
        <begin position="63"/>
        <end position="82"/>
    </location>
</feature>
<dbReference type="InterPro" id="IPR014550">
    <property type="entry name" value="UCP028704_OpgC"/>
</dbReference>
<evidence type="ECO:0008006" key="4">
    <source>
        <dbReference type="Google" id="ProtNLM"/>
    </source>
</evidence>
<evidence type="ECO:0000313" key="2">
    <source>
        <dbReference type="EMBL" id="PTM62074.1"/>
    </source>
</evidence>
<keyword evidence="1" id="KW-0472">Membrane</keyword>
<keyword evidence="1" id="KW-1133">Transmembrane helix</keyword>
<feature type="transmembrane region" description="Helical" evidence="1">
    <location>
        <begin position="290"/>
        <end position="308"/>
    </location>
</feature>
<evidence type="ECO:0000313" key="3">
    <source>
        <dbReference type="Proteomes" id="UP000241808"/>
    </source>
</evidence>
<proteinExistence type="predicted"/>
<dbReference type="Pfam" id="PF10129">
    <property type="entry name" value="OpgC_C"/>
    <property type="match status" value="1"/>
</dbReference>
<accession>A0A2T4ZJF1</accession>
<protein>
    <recommendedName>
        <fullName evidence="4">OpgC protein</fullName>
    </recommendedName>
</protein>
<gene>
    <name evidence="2" type="ORF">C8P69_101751</name>
</gene>
<dbReference type="Proteomes" id="UP000241808">
    <property type="component" value="Unassembled WGS sequence"/>
</dbReference>
<feature type="transmembrane region" description="Helical" evidence="1">
    <location>
        <begin position="185"/>
        <end position="205"/>
    </location>
</feature>
<keyword evidence="3" id="KW-1185">Reference proteome</keyword>
<organism evidence="2 3">
    <name type="scientific">Phreatobacter oligotrophus</name>
    <dbReference type="NCBI Taxonomy" id="1122261"/>
    <lineage>
        <taxon>Bacteria</taxon>
        <taxon>Pseudomonadati</taxon>
        <taxon>Pseudomonadota</taxon>
        <taxon>Alphaproteobacteria</taxon>
        <taxon>Hyphomicrobiales</taxon>
        <taxon>Phreatobacteraceae</taxon>
        <taxon>Phreatobacter</taxon>
    </lineage>
</organism>
<dbReference type="PIRSF" id="PIRSF028704">
    <property type="entry name" value="UPC028704"/>
    <property type="match status" value="1"/>
</dbReference>
<feature type="transmembrane region" description="Helical" evidence="1">
    <location>
        <begin position="30"/>
        <end position="51"/>
    </location>
</feature>
<feature type="transmembrane region" description="Helical" evidence="1">
    <location>
        <begin position="102"/>
        <end position="122"/>
    </location>
</feature>
<evidence type="ECO:0000256" key="1">
    <source>
        <dbReference type="SAM" id="Phobius"/>
    </source>
</evidence>
<comment type="caution">
    <text evidence="2">The sequence shown here is derived from an EMBL/GenBank/DDBJ whole genome shotgun (WGS) entry which is preliminary data.</text>
</comment>
<keyword evidence="1" id="KW-0812">Transmembrane</keyword>
<name>A0A2T4ZJF1_9HYPH</name>
<dbReference type="EMBL" id="PZZL01000001">
    <property type="protein sequence ID" value="PTM62074.1"/>
    <property type="molecule type" value="Genomic_DNA"/>
</dbReference>
<feature type="transmembrane region" description="Helical" evidence="1">
    <location>
        <begin position="217"/>
        <end position="238"/>
    </location>
</feature>
<feature type="transmembrane region" description="Helical" evidence="1">
    <location>
        <begin position="245"/>
        <end position="270"/>
    </location>
</feature>
<feature type="transmembrane region" description="Helical" evidence="1">
    <location>
        <begin position="354"/>
        <end position="375"/>
    </location>
</feature>
<reference evidence="2 3" key="1">
    <citation type="submission" date="2018-04" db="EMBL/GenBank/DDBJ databases">
        <title>Genomic Encyclopedia of Archaeal and Bacterial Type Strains, Phase II (KMG-II): from individual species to whole genera.</title>
        <authorList>
            <person name="Goeker M."/>
        </authorList>
    </citation>
    <scope>NUCLEOTIDE SEQUENCE [LARGE SCALE GENOMIC DNA]</scope>
    <source>
        <strain evidence="2 3">DSM 25521</strain>
    </source>
</reference>
<dbReference type="PANTHER" id="PTHR38592">
    <property type="entry name" value="BLL4819 PROTEIN"/>
    <property type="match status" value="1"/>
</dbReference>
<dbReference type="AlphaFoldDB" id="A0A2T4ZJF1"/>
<dbReference type="OrthoDB" id="9775975at2"/>
<dbReference type="PANTHER" id="PTHR38592:SF3">
    <property type="entry name" value="BLL4819 PROTEIN"/>
    <property type="match status" value="1"/>
</dbReference>
<sequence>MSSPLGLGSWFWLGASPAGAVRVERDLRVDVFRGLALLVIFIDHVAGNVLIRLTPSSMGFSDAAEAFVLLAGFSAALAYGGVMDRRGWLTGTAQVVARIWKLYLAHLGLFVFTAVAVAFMAVRFGNPLYYEHVAILPFFQDPATTILQTVALLFLPNYLDILPLYVLLLAMLPLLWVLARMAPALAMAVSVGLYAAAWEFGWALPNLSTGGSWFFNPFAWQLIFTIGVVAGHGLLSGVALPRSPLLTLAAVGVVGFGLVSAAPWAAIPGFEAVVLPDEWRLDLDKTNLSLWRLAHALSLAYLIAAHVPRDAGWLRTGAGAMLERAGRHSLPLFCSGVILSLLGTFALTEIGRGWAMQLAVNVVGIGSLLLMASVLEWYRGATAKASAPGTTAGEVKTA</sequence>
<dbReference type="RefSeq" id="WP_108174492.1">
    <property type="nucleotide sequence ID" value="NZ_PZZL01000001.1"/>
</dbReference>